<proteinExistence type="predicted"/>
<accession>A0A9W5AT87</accession>
<sequence length="97" mass="10753">MAIIDNVLKKYDTKGSDKKSSLSVKIDANLYRDIDTVCNHLGISKSQLVADIIEASGISKKAEEIMALKEEKNTSRVSNAENFSHLKTIQEIDKQGE</sequence>
<dbReference type="RefSeq" id="WP_059427529.1">
    <property type="nucleotide sequence ID" value="NZ_FAUT01000001.1"/>
</dbReference>
<reference evidence="1 2" key="1">
    <citation type="submission" date="2015-11" db="EMBL/GenBank/DDBJ databases">
        <authorList>
            <consortium name="Pathogen Informatics"/>
        </authorList>
    </citation>
    <scope>NUCLEOTIDE SEQUENCE [LARGE SCALE GENOMIC DNA]</scope>
    <source>
        <strain evidence="1 2">006A-0191</strain>
    </source>
</reference>
<gene>
    <name evidence="1" type="ORF">ERS739220_01402</name>
</gene>
<evidence type="ECO:0000313" key="1">
    <source>
        <dbReference type="EMBL" id="CUU83183.1"/>
    </source>
</evidence>
<protein>
    <submittedName>
        <fullName evidence="1">Uncharacterized protein</fullName>
    </submittedName>
</protein>
<organism evidence="1 2">
    <name type="scientific">Campylobacter hyointestinalis subsp. hyointestinalis</name>
    <dbReference type="NCBI Taxonomy" id="91352"/>
    <lineage>
        <taxon>Bacteria</taxon>
        <taxon>Pseudomonadati</taxon>
        <taxon>Campylobacterota</taxon>
        <taxon>Epsilonproteobacteria</taxon>
        <taxon>Campylobacterales</taxon>
        <taxon>Campylobacteraceae</taxon>
        <taxon>Campylobacter</taxon>
    </lineage>
</organism>
<comment type="caution">
    <text evidence="1">The sequence shown here is derived from an EMBL/GenBank/DDBJ whole genome shotgun (WGS) entry which is preliminary data.</text>
</comment>
<dbReference type="Proteomes" id="UP000052257">
    <property type="component" value="Unassembled WGS sequence"/>
</dbReference>
<dbReference type="EMBL" id="FAUW01000003">
    <property type="protein sequence ID" value="CUU83183.1"/>
    <property type="molecule type" value="Genomic_DNA"/>
</dbReference>
<dbReference type="GeneID" id="29474297"/>
<dbReference type="AlphaFoldDB" id="A0A9W5AT87"/>
<evidence type="ECO:0000313" key="2">
    <source>
        <dbReference type="Proteomes" id="UP000052257"/>
    </source>
</evidence>
<name>A0A9W5AT87_CAMHY</name>